<evidence type="ECO:0000256" key="8">
    <source>
        <dbReference type="PIRSR" id="PIRSR606710-1"/>
    </source>
</evidence>
<dbReference type="AlphaFoldDB" id="A0A9P9IRN4"/>
<evidence type="ECO:0000256" key="4">
    <source>
        <dbReference type="ARBA" id="ARBA00012586"/>
    </source>
</evidence>
<dbReference type="OrthoDB" id="195678at2759"/>
<keyword evidence="11" id="KW-1185">Reference proteome</keyword>
<protein>
    <recommendedName>
        <fullName evidence="4 7">Arabinan endo-1,5-alpha-L-arabinosidase</fullName>
        <ecNumber evidence="4 7">3.2.1.99</ecNumber>
    </recommendedName>
</protein>
<feature type="active site" description="Proton acceptor" evidence="8">
    <location>
        <position position="63"/>
    </location>
</feature>
<dbReference type="Gene3D" id="2.115.10.20">
    <property type="entry name" value="Glycosyl hydrolase domain, family 43"/>
    <property type="match status" value="1"/>
</dbReference>
<comment type="catalytic activity">
    <reaction evidence="1 7">
        <text>Endohydrolysis of (1-&gt;5)-alpha-arabinofuranosidic linkages in (1-&gt;5)-arabinans.</text>
        <dbReference type="EC" id="3.2.1.99"/>
    </reaction>
</comment>
<organism evidence="10 11">
    <name type="scientific">Dendryphion nanum</name>
    <dbReference type="NCBI Taxonomy" id="256645"/>
    <lineage>
        <taxon>Eukaryota</taxon>
        <taxon>Fungi</taxon>
        <taxon>Dikarya</taxon>
        <taxon>Ascomycota</taxon>
        <taxon>Pezizomycotina</taxon>
        <taxon>Dothideomycetes</taxon>
        <taxon>Pleosporomycetidae</taxon>
        <taxon>Pleosporales</taxon>
        <taxon>Torulaceae</taxon>
        <taxon>Dendryphion</taxon>
    </lineage>
</organism>
<dbReference type="GO" id="GO:0046558">
    <property type="term" value="F:arabinan endo-1,5-alpha-L-arabinosidase activity"/>
    <property type="evidence" value="ECO:0007669"/>
    <property type="project" value="UniProtKB-EC"/>
</dbReference>
<evidence type="ECO:0000256" key="1">
    <source>
        <dbReference type="ARBA" id="ARBA00000375"/>
    </source>
</evidence>
<sequence>MSWLLHHSSDSLRRLIAILSTTFLTLGIGLASPITPYTFNHSNSISNFPNPEPCTGNCTWVHDPSIIKKDNTYYRFSTSGNIALATAPSISGPWEYRGAILSPDPKWRVHPLQDVWAPDISKVNSTYYLYYSLSYMGFQSSGIGVATSPTMDLHSWTDHGSMAFPLSPTYNLIDPHLFTDPDDANSPYYFTFGSFWDDIFLTELPRSLLTAKAKNSNELSLVNIVRNSTEKAAVAEGAFTWKYDEYFYTFFSSGWCCNTPPDLAPTGHEYKIMVCRAEKAKGPYVDEAGRDCEKESGGTLVLGSHGDVYAPGGQGVMVLDEEEGRPVIYYHYVRPSVGYEAEQFLFGWNYLSFETGWPVVVEK</sequence>
<dbReference type="SUPFAM" id="SSF75005">
    <property type="entry name" value="Arabinanase/levansucrase/invertase"/>
    <property type="match status" value="1"/>
</dbReference>
<reference evidence="10" key="1">
    <citation type="journal article" date="2021" name="Nat. Commun.">
        <title>Genetic determinants of endophytism in the Arabidopsis root mycobiome.</title>
        <authorList>
            <person name="Mesny F."/>
            <person name="Miyauchi S."/>
            <person name="Thiergart T."/>
            <person name="Pickel B."/>
            <person name="Atanasova L."/>
            <person name="Karlsson M."/>
            <person name="Huettel B."/>
            <person name="Barry K.W."/>
            <person name="Haridas S."/>
            <person name="Chen C."/>
            <person name="Bauer D."/>
            <person name="Andreopoulos W."/>
            <person name="Pangilinan J."/>
            <person name="LaButti K."/>
            <person name="Riley R."/>
            <person name="Lipzen A."/>
            <person name="Clum A."/>
            <person name="Drula E."/>
            <person name="Henrissat B."/>
            <person name="Kohler A."/>
            <person name="Grigoriev I.V."/>
            <person name="Martin F.M."/>
            <person name="Hacquard S."/>
        </authorList>
    </citation>
    <scope>NUCLEOTIDE SEQUENCE</scope>
    <source>
        <strain evidence="10">MPI-CAGE-CH-0243</strain>
    </source>
</reference>
<dbReference type="InterPro" id="IPR050727">
    <property type="entry name" value="GH43_arabinanases"/>
</dbReference>
<evidence type="ECO:0000256" key="6">
    <source>
        <dbReference type="ARBA" id="ARBA00023295"/>
    </source>
</evidence>
<dbReference type="InterPro" id="IPR023296">
    <property type="entry name" value="Glyco_hydro_beta-prop_sf"/>
</dbReference>
<evidence type="ECO:0000313" key="10">
    <source>
        <dbReference type="EMBL" id="KAH7128705.1"/>
    </source>
</evidence>
<evidence type="ECO:0000256" key="9">
    <source>
        <dbReference type="PIRSR" id="PIRSR606710-2"/>
    </source>
</evidence>
<keyword evidence="5 7" id="KW-0378">Hydrolase</keyword>
<proteinExistence type="inferred from homology"/>
<dbReference type="InterPro" id="IPR016840">
    <property type="entry name" value="Glyco_hydro_43_endo_a_Ara-ase"/>
</dbReference>
<comment type="similarity">
    <text evidence="3 7">Belongs to the glycosyl hydrolase 43 family.</text>
</comment>
<evidence type="ECO:0000256" key="3">
    <source>
        <dbReference type="ARBA" id="ARBA00009865"/>
    </source>
</evidence>
<evidence type="ECO:0000256" key="5">
    <source>
        <dbReference type="ARBA" id="ARBA00022801"/>
    </source>
</evidence>
<dbReference type="PANTHER" id="PTHR43301:SF3">
    <property type="entry name" value="ARABINAN ENDO-1,5-ALPHA-L-ARABINOSIDASE A-RELATED"/>
    <property type="match status" value="1"/>
</dbReference>
<feature type="site" description="Important for catalytic activity, responsible for pKa modulation of the active site Glu and correct orientation of both the proton donor and substrate" evidence="9">
    <location>
        <position position="174"/>
    </location>
</feature>
<comment type="caution">
    <text evidence="10">The sequence shown here is derived from an EMBL/GenBank/DDBJ whole genome shotgun (WGS) entry which is preliminary data.</text>
</comment>
<dbReference type="EMBL" id="JAGMWT010000005">
    <property type="protein sequence ID" value="KAH7128705.1"/>
    <property type="molecule type" value="Genomic_DNA"/>
</dbReference>
<keyword evidence="6 7" id="KW-0326">Glycosidase</keyword>
<dbReference type="PANTHER" id="PTHR43301">
    <property type="entry name" value="ARABINAN ENDO-1,5-ALPHA-L-ARABINOSIDASE"/>
    <property type="match status" value="1"/>
</dbReference>
<dbReference type="Proteomes" id="UP000700596">
    <property type="component" value="Unassembled WGS sequence"/>
</dbReference>
<name>A0A9P9IRN4_9PLEO</name>
<feature type="active site" description="Proton donor" evidence="8">
    <location>
        <position position="236"/>
    </location>
</feature>
<dbReference type="InterPro" id="IPR006710">
    <property type="entry name" value="Glyco_hydro_43"/>
</dbReference>
<gene>
    <name evidence="10" type="ORF">B0J11DRAFT_604097</name>
</gene>
<evidence type="ECO:0000256" key="2">
    <source>
        <dbReference type="ARBA" id="ARBA00004834"/>
    </source>
</evidence>
<accession>A0A9P9IRN4</accession>
<dbReference type="EC" id="3.2.1.99" evidence="4 7"/>
<evidence type="ECO:0000313" key="11">
    <source>
        <dbReference type="Proteomes" id="UP000700596"/>
    </source>
</evidence>
<dbReference type="Pfam" id="PF04616">
    <property type="entry name" value="Glyco_hydro_43"/>
    <property type="match status" value="1"/>
</dbReference>
<dbReference type="PIRSF" id="PIRSF026534">
    <property type="entry name" value="Endo_alpha-L-arabinosidase"/>
    <property type="match status" value="1"/>
</dbReference>
<dbReference type="GO" id="GO:0005975">
    <property type="term" value="P:carbohydrate metabolic process"/>
    <property type="evidence" value="ECO:0007669"/>
    <property type="project" value="InterPro"/>
</dbReference>
<evidence type="ECO:0000256" key="7">
    <source>
        <dbReference type="PIRNR" id="PIRNR026534"/>
    </source>
</evidence>
<comment type="pathway">
    <text evidence="2 7">Glycan metabolism; L-arabinan degradation.</text>
</comment>